<dbReference type="Proteomes" id="UP000500890">
    <property type="component" value="Chromosome"/>
</dbReference>
<keyword evidence="8 10" id="KW-0520">NAD</keyword>
<evidence type="ECO:0000256" key="2">
    <source>
        <dbReference type="ARBA" id="ARBA00005019"/>
    </source>
</evidence>
<dbReference type="NCBIfam" id="NF000840">
    <property type="entry name" value="PRK00071.1-3"/>
    <property type="match status" value="1"/>
</dbReference>
<dbReference type="Pfam" id="PF01467">
    <property type="entry name" value="CTP_transf_like"/>
    <property type="match status" value="1"/>
</dbReference>
<dbReference type="InterPro" id="IPR004821">
    <property type="entry name" value="Cyt_trans-like"/>
</dbReference>
<dbReference type="AlphaFoldDB" id="A0A6G8AN64"/>
<comment type="similarity">
    <text evidence="10">Belongs to the NadD family.</text>
</comment>
<dbReference type="EMBL" id="CP049886">
    <property type="protein sequence ID" value="QIL46382.1"/>
    <property type="molecule type" value="Genomic_DNA"/>
</dbReference>
<dbReference type="PANTHER" id="PTHR39321:SF3">
    <property type="entry name" value="PHOSPHOPANTETHEINE ADENYLYLTRANSFERASE"/>
    <property type="match status" value="1"/>
</dbReference>
<keyword evidence="3 10" id="KW-0662">Pyridine nucleotide biosynthesis</keyword>
<evidence type="ECO:0000256" key="3">
    <source>
        <dbReference type="ARBA" id="ARBA00022642"/>
    </source>
</evidence>
<dbReference type="SUPFAM" id="SSF52374">
    <property type="entry name" value="Nucleotidylyl transferase"/>
    <property type="match status" value="1"/>
</dbReference>
<comment type="function">
    <text evidence="1 10">Catalyzes the reversible adenylation of nicotinate mononucleotide (NaMN) to nicotinic acid adenine dinucleotide (NaAD).</text>
</comment>
<keyword evidence="13" id="KW-1185">Reference proteome</keyword>
<evidence type="ECO:0000256" key="9">
    <source>
        <dbReference type="ARBA" id="ARBA00048721"/>
    </source>
</evidence>
<name>A0A6G8AN64_9ENTE</name>
<dbReference type="EC" id="2.7.7.18" evidence="10"/>
<evidence type="ECO:0000256" key="4">
    <source>
        <dbReference type="ARBA" id="ARBA00022679"/>
    </source>
</evidence>
<evidence type="ECO:0000256" key="1">
    <source>
        <dbReference type="ARBA" id="ARBA00002324"/>
    </source>
</evidence>
<dbReference type="NCBIfam" id="NF000841">
    <property type="entry name" value="PRK00071.1-4"/>
    <property type="match status" value="1"/>
</dbReference>
<evidence type="ECO:0000259" key="11">
    <source>
        <dbReference type="Pfam" id="PF01467"/>
    </source>
</evidence>
<dbReference type="InterPro" id="IPR005248">
    <property type="entry name" value="NadD/NMNAT"/>
</dbReference>
<dbReference type="InterPro" id="IPR014729">
    <property type="entry name" value="Rossmann-like_a/b/a_fold"/>
</dbReference>
<dbReference type="CDD" id="cd02165">
    <property type="entry name" value="NMNAT"/>
    <property type="match status" value="1"/>
</dbReference>
<organism evidence="12 13">
    <name type="scientific">Vagococcus coleopterorum</name>
    <dbReference type="NCBI Taxonomy" id="2714946"/>
    <lineage>
        <taxon>Bacteria</taxon>
        <taxon>Bacillati</taxon>
        <taxon>Bacillota</taxon>
        <taxon>Bacilli</taxon>
        <taxon>Lactobacillales</taxon>
        <taxon>Enterococcaceae</taxon>
        <taxon>Vagococcus</taxon>
    </lineage>
</organism>
<dbReference type="GO" id="GO:0009435">
    <property type="term" value="P:NAD+ biosynthetic process"/>
    <property type="evidence" value="ECO:0007669"/>
    <property type="project" value="UniProtKB-UniRule"/>
</dbReference>
<dbReference type="GO" id="GO:0004515">
    <property type="term" value="F:nicotinate-nucleotide adenylyltransferase activity"/>
    <property type="evidence" value="ECO:0007669"/>
    <property type="project" value="UniProtKB-UniRule"/>
</dbReference>
<feature type="domain" description="Cytidyltransferase-like" evidence="11">
    <location>
        <begin position="13"/>
        <end position="168"/>
    </location>
</feature>
<evidence type="ECO:0000313" key="12">
    <source>
        <dbReference type="EMBL" id="QIL46382.1"/>
    </source>
</evidence>
<evidence type="ECO:0000256" key="7">
    <source>
        <dbReference type="ARBA" id="ARBA00022840"/>
    </source>
</evidence>
<gene>
    <name evidence="10" type="primary">nadD</name>
    <name evidence="12" type="ORF">G7081_04525</name>
</gene>
<evidence type="ECO:0000256" key="10">
    <source>
        <dbReference type="HAMAP-Rule" id="MF_00244"/>
    </source>
</evidence>
<evidence type="ECO:0000256" key="6">
    <source>
        <dbReference type="ARBA" id="ARBA00022741"/>
    </source>
</evidence>
<proteinExistence type="inferred from homology"/>
<dbReference type="PANTHER" id="PTHR39321">
    <property type="entry name" value="NICOTINATE-NUCLEOTIDE ADENYLYLTRANSFERASE-RELATED"/>
    <property type="match status" value="1"/>
</dbReference>
<dbReference type="NCBIfam" id="TIGR00482">
    <property type="entry name" value="nicotinate (nicotinamide) nucleotide adenylyltransferase"/>
    <property type="match status" value="1"/>
</dbReference>
<keyword evidence="7 10" id="KW-0067">ATP-binding</keyword>
<dbReference type="Gene3D" id="3.40.50.620">
    <property type="entry name" value="HUPs"/>
    <property type="match status" value="1"/>
</dbReference>
<dbReference type="KEGG" id="vah:G7081_04525"/>
<protein>
    <recommendedName>
        <fullName evidence="10">Probable nicotinate-nucleotide adenylyltransferase</fullName>
        <ecNumber evidence="10">2.7.7.18</ecNumber>
    </recommendedName>
    <alternativeName>
        <fullName evidence="10">Deamido-NAD(+) diphosphorylase</fullName>
    </alternativeName>
    <alternativeName>
        <fullName evidence="10">Deamido-NAD(+) pyrophosphorylase</fullName>
    </alternativeName>
    <alternativeName>
        <fullName evidence="10">Nicotinate mononucleotide adenylyltransferase</fullName>
        <shortName evidence="10">NaMN adenylyltransferase</shortName>
    </alternativeName>
</protein>
<dbReference type="RefSeq" id="WP_166007771.1">
    <property type="nucleotide sequence ID" value="NZ_CP049886.1"/>
</dbReference>
<sequence length="197" mass="22338">MTTELNKRKRVGILGGSFNPIHYGHLVMADQVKHELALDECYLMPTYTPPHIDKKTTLSSDLRLDMLELAVAGQDSLKIETCELDRGGVSYTYDTMAELVEKNSNTDYFFIIGGDMVDYLPKWYRLEDLLELVTLVAVKRPGYGESSSYPVTWVEAPLMSISSSLIRNHISEGKSVNYFLPENVLNYIQDKGLYQDV</sequence>
<keyword evidence="5 10" id="KW-0548">Nucleotidyltransferase</keyword>
<evidence type="ECO:0000313" key="13">
    <source>
        <dbReference type="Proteomes" id="UP000500890"/>
    </source>
</evidence>
<dbReference type="HAMAP" id="MF_00244">
    <property type="entry name" value="NaMN_adenylyltr"/>
    <property type="match status" value="1"/>
</dbReference>
<dbReference type="GO" id="GO:0005524">
    <property type="term" value="F:ATP binding"/>
    <property type="evidence" value="ECO:0007669"/>
    <property type="project" value="UniProtKB-KW"/>
</dbReference>
<dbReference type="NCBIfam" id="TIGR00125">
    <property type="entry name" value="cyt_tran_rel"/>
    <property type="match status" value="1"/>
</dbReference>
<keyword evidence="4 10" id="KW-0808">Transferase</keyword>
<accession>A0A6G8AN64</accession>
<comment type="catalytic activity">
    <reaction evidence="9 10">
        <text>nicotinate beta-D-ribonucleotide + ATP + H(+) = deamido-NAD(+) + diphosphate</text>
        <dbReference type="Rhea" id="RHEA:22860"/>
        <dbReference type="ChEBI" id="CHEBI:15378"/>
        <dbReference type="ChEBI" id="CHEBI:30616"/>
        <dbReference type="ChEBI" id="CHEBI:33019"/>
        <dbReference type="ChEBI" id="CHEBI:57502"/>
        <dbReference type="ChEBI" id="CHEBI:58437"/>
        <dbReference type="EC" id="2.7.7.18"/>
    </reaction>
</comment>
<reference evidence="12 13" key="1">
    <citation type="submission" date="2020-03" db="EMBL/GenBank/DDBJ databases">
        <title>Vagococcus sp. nov., isolated from beetles.</title>
        <authorList>
            <person name="Hyun D.-W."/>
            <person name="Bae J.-W."/>
        </authorList>
    </citation>
    <scope>NUCLEOTIDE SEQUENCE [LARGE SCALE GENOMIC DNA]</scope>
    <source>
        <strain evidence="12 13">HDW17A</strain>
    </source>
</reference>
<dbReference type="UniPathway" id="UPA00253">
    <property type="reaction ID" value="UER00332"/>
</dbReference>
<evidence type="ECO:0000256" key="8">
    <source>
        <dbReference type="ARBA" id="ARBA00023027"/>
    </source>
</evidence>
<evidence type="ECO:0000256" key="5">
    <source>
        <dbReference type="ARBA" id="ARBA00022695"/>
    </source>
</evidence>
<comment type="pathway">
    <text evidence="2 10">Cofactor biosynthesis; NAD(+) biosynthesis; deamido-NAD(+) from nicotinate D-ribonucleotide: step 1/1.</text>
</comment>
<keyword evidence="6 10" id="KW-0547">Nucleotide-binding</keyword>